<evidence type="ECO:0000313" key="4">
    <source>
        <dbReference type="Proteomes" id="UP000603715"/>
    </source>
</evidence>
<organism evidence="3 5">
    <name type="scientific">Chryseobacterium muglaense</name>
    <dbReference type="NCBI Taxonomy" id="2893752"/>
    <lineage>
        <taxon>Bacteria</taxon>
        <taxon>Pseudomonadati</taxon>
        <taxon>Bacteroidota</taxon>
        <taxon>Flavobacteriia</taxon>
        <taxon>Flavobacteriales</taxon>
        <taxon>Weeksellaceae</taxon>
        <taxon>Chryseobacterium group</taxon>
        <taxon>Chryseobacterium</taxon>
    </lineage>
</organism>
<dbReference type="Proteomes" id="UP000603715">
    <property type="component" value="Unassembled WGS sequence"/>
</dbReference>
<proteinExistence type="predicted"/>
<dbReference type="EMBL" id="JACXXP010000002">
    <property type="protein sequence ID" value="MBD3903774.1"/>
    <property type="molecule type" value="Genomic_DNA"/>
</dbReference>
<name>A0A9Q3UTI5_9FLAO</name>
<dbReference type="RefSeq" id="WP_191178370.1">
    <property type="nucleotide sequence ID" value="NZ_JACXXP010000002.1"/>
</dbReference>
<reference evidence="3" key="1">
    <citation type="submission" date="2021-11" db="EMBL/GenBank/DDBJ databases">
        <title>Description of novel Chryseobacterium species.</title>
        <authorList>
            <person name="Saticioglu I.B."/>
            <person name="Ay H."/>
            <person name="Altun S."/>
            <person name="Duman M."/>
        </authorList>
    </citation>
    <scope>NUCLEOTIDE SEQUENCE</scope>
    <source>
        <strain evidence="3">C-39</strain>
    </source>
</reference>
<keyword evidence="4" id="KW-1185">Reference proteome</keyword>
<comment type="caution">
    <text evidence="3">The sequence shown here is derived from an EMBL/GenBank/DDBJ whole genome shotgun (WGS) entry which is preliminary data.</text>
</comment>
<dbReference type="AlphaFoldDB" id="A0A9Q3UTI5"/>
<feature type="region of interest" description="Disordered" evidence="1">
    <location>
        <begin position="18"/>
        <end position="37"/>
    </location>
</feature>
<reference evidence="2" key="3">
    <citation type="submission" date="2024-05" db="EMBL/GenBank/DDBJ databases">
        <title>Description of novel Chryseobacterium sp. strain C-2.</title>
        <authorList>
            <person name="Saticioglu I.B."/>
        </authorList>
    </citation>
    <scope>NUCLEOTIDE SEQUENCE</scope>
    <source>
        <strain evidence="2">C-2</strain>
    </source>
</reference>
<accession>A0A9Q3UTI5</accession>
<evidence type="ECO:0000313" key="5">
    <source>
        <dbReference type="Proteomes" id="UP001107960"/>
    </source>
</evidence>
<sequence length="235" mass="27702">MKRFSIIILMLIVNSCHSQDKDKPSNKTTSNSKKNNIEIPINQKNMQTHTTEEFTEQEIQKYKKNKTDGGYQYVDLNGSKILETDDDFILFRRDITPKYSLFTTNKEYHSNKKLWTKYETFGESGFIKGIRYEYDEKGKLIKAEDYDKPFKFTWEQVKKYIEQDLKLDLLKDDVNVNNYTGIEGGKPTWEINFKGKYKDIFGVYYITLDGENGELLKVIKILGRDGESRVIFEKK</sequence>
<reference evidence="4" key="2">
    <citation type="submission" date="2023-07" db="EMBL/GenBank/DDBJ databases">
        <title>Description of novel Chryseobacterium sp. strain C-2.</title>
        <authorList>
            <person name="Saticioglu I.B."/>
        </authorList>
    </citation>
    <scope>NUCLEOTIDE SEQUENCE [LARGE SCALE GENOMIC DNA]</scope>
    <source>
        <strain evidence="4">C-2</strain>
    </source>
</reference>
<gene>
    <name evidence="2" type="ORF">IEW27_04070</name>
    <name evidence="3" type="ORF">LNP80_11375</name>
</gene>
<evidence type="ECO:0000313" key="3">
    <source>
        <dbReference type="EMBL" id="MCC9034849.1"/>
    </source>
</evidence>
<evidence type="ECO:0000313" key="2">
    <source>
        <dbReference type="EMBL" id="MBD3903774.1"/>
    </source>
</evidence>
<evidence type="ECO:0000256" key="1">
    <source>
        <dbReference type="SAM" id="MobiDB-lite"/>
    </source>
</evidence>
<protein>
    <submittedName>
        <fullName evidence="3">Uncharacterized protein</fullName>
    </submittedName>
</protein>
<dbReference type="EMBL" id="JAJJML010000001">
    <property type="protein sequence ID" value="MCC9034849.1"/>
    <property type="molecule type" value="Genomic_DNA"/>
</dbReference>
<dbReference type="Proteomes" id="UP001107960">
    <property type="component" value="Unassembled WGS sequence"/>
</dbReference>